<accession>A0A1D9PW74</accession>
<feature type="compositionally biased region" description="Polar residues" evidence="1">
    <location>
        <begin position="1"/>
        <end position="15"/>
    </location>
</feature>
<feature type="region of interest" description="Disordered" evidence="1">
    <location>
        <begin position="344"/>
        <end position="380"/>
    </location>
</feature>
<dbReference type="RefSeq" id="XP_001594552.1">
    <property type="nucleotide sequence ID" value="XM_001594502.1"/>
</dbReference>
<feature type="compositionally biased region" description="Acidic residues" evidence="1">
    <location>
        <begin position="587"/>
        <end position="602"/>
    </location>
</feature>
<sequence>MSSPTNSTFTDSSPPRRNRWKGSASTWHQITEEERGLAASLDELRNRDLSVHLYNAFALKKRAKNFNANDVRDDESEERDESNGFVPSKKWTAWPIEATEVPREGEQIGPDDGDEMFTLRKKEVVKLSRDLEDILMGVTLKHARDRFLAKETAEDHGGHAAGDDAEEMSIDEPQQEPLDDVQVEGESFRELSEPPQQTSILRPVVSADDERSQDLLRPSIRHTLSKLDGVLMALHHARETCRQYASQAESDTDVESRSRATSIAGDETNKDSSVKKAVGRPRKFQSIDSPLQESTPNGNGLDDPDLWRAKTTRRGRPKKVYERLEGETQHEYLTRIARIQKKPLPVFAPPIEPRRPTTPKRGTTPRSVSPQKSPKKLSENTRKQMLGLRDWSEVLGSAALVGFSPNVIARATQRCANLFGESMIMRTMVEGPAASGRNDLVKEYHPGMIPDFDEPGESGTRPDEFGEFEDESSNSASDTENVKNEGSTTVKHRVYYCPVAKCQRNKEGFKTAAKLSNHAQTEHNFSKKNLDALRVDSDEEMYGAVHTDRFLKPITGKRGWRGNDREKRKRRKLEMGRPSGDQVSASSEDDVNGDGDKDEDEVLNSYSESELEGQNGDESEDEDEDEDEKANSGR</sequence>
<feature type="compositionally biased region" description="Polar residues" evidence="1">
    <location>
        <begin position="473"/>
        <end position="487"/>
    </location>
</feature>
<evidence type="ECO:0000256" key="1">
    <source>
        <dbReference type="SAM" id="MobiDB-lite"/>
    </source>
</evidence>
<evidence type="ECO:0000259" key="2">
    <source>
        <dbReference type="Pfam" id="PF10680"/>
    </source>
</evidence>
<evidence type="ECO:0000313" key="4">
    <source>
        <dbReference type="Proteomes" id="UP000177798"/>
    </source>
</evidence>
<dbReference type="PANTHER" id="PTHR45910:SF2">
    <property type="entry name" value="RRN9 DOMAIN-CONTAINING PROTEIN"/>
    <property type="match status" value="1"/>
</dbReference>
<dbReference type="VEuPathDB" id="FungiDB:sscle_02g017350"/>
<dbReference type="PANTHER" id="PTHR45910">
    <property type="entry name" value="N-ALPHA-ACETYLTRANSFERASE 20"/>
    <property type="match status" value="1"/>
</dbReference>
<dbReference type="Proteomes" id="UP000177798">
    <property type="component" value="Chromosome 2"/>
</dbReference>
<gene>
    <name evidence="3" type="ORF">sscle_02g017350</name>
</gene>
<dbReference type="InterPro" id="IPR051646">
    <property type="entry name" value="NatB_acetyltransferase_subunit"/>
</dbReference>
<protein>
    <recommendedName>
        <fullName evidence="2">Rrn9 domain-containing protein</fullName>
    </recommendedName>
</protein>
<feature type="region of interest" description="Disordered" evidence="1">
    <location>
        <begin position="244"/>
        <end position="323"/>
    </location>
</feature>
<dbReference type="KEGG" id="ssl:SS1G_04359"/>
<dbReference type="EMBL" id="CP017815">
    <property type="protein sequence ID" value="APA06965.1"/>
    <property type="molecule type" value="Genomic_DNA"/>
</dbReference>
<organism evidence="3 4">
    <name type="scientific">Sclerotinia sclerotiorum (strain ATCC 18683 / 1980 / Ss-1)</name>
    <name type="common">White mold</name>
    <name type="synonym">Whetzelinia sclerotiorum</name>
    <dbReference type="NCBI Taxonomy" id="665079"/>
    <lineage>
        <taxon>Eukaryota</taxon>
        <taxon>Fungi</taxon>
        <taxon>Dikarya</taxon>
        <taxon>Ascomycota</taxon>
        <taxon>Pezizomycotina</taxon>
        <taxon>Leotiomycetes</taxon>
        <taxon>Helotiales</taxon>
        <taxon>Sclerotiniaceae</taxon>
        <taxon>Sclerotinia</taxon>
    </lineage>
</organism>
<feature type="domain" description="Rrn9" evidence="2">
    <location>
        <begin position="41"/>
        <end position="108"/>
    </location>
</feature>
<dbReference type="AlphaFoldDB" id="A0A1D9PW74"/>
<feature type="region of interest" description="Disordered" evidence="1">
    <location>
        <begin position="554"/>
        <end position="634"/>
    </location>
</feature>
<dbReference type="OrthoDB" id="5412288at2759"/>
<feature type="compositionally biased region" description="Acidic residues" evidence="1">
    <location>
        <begin position="609"/>
        <end position="628"/>
    </location>
</feature>
<feature type="compositionally biased region" description="Polar residues" evidence="1">
    <location>
        <begin position="286"/>
        <end position="298"/>
    </location>
</feature>
<proteinExistence type="predicted"/>
<feature type="region of interest" description="Disordered" evidence="1">
    <location>
        <begin position="449"/>
        <end position="487"/>
    </location>
</feature>
<dbReference type="Pfam" id="PF10680">
    <property type="entry name" value="RRN9"/>
    <property type="match status" value="1"/>
</dbReference>
<dbReference type="InterPro" id="IPR019622">
    <property type="entry name" value="Rrn9_dom"/>
</dbReference>
<dbReference type="OMA" id="WTAWPLK"/>
<name>A0A1D9PW74_SCLS1</name>
<reference evidence="4" key="1">
    <citation type="journal article" date="2017" name="Genome Biol. Evol.">
        <title>The complete genome sequence of the phytopathogenic fungus Sclerotinia sclerotiorum reveals insights into the genome architecture of broad host range pathogens.</title>
        <authorList>
            <person name="Derbyshire M."/>
            <person name="Denton-Giles M."/>
            <person name="Hegedus D."/>
            <person name="Seifbarghy S."/>
            <person name="Rollins J."/>
            <person name="van Kan J."/>
            <person name="Seidl M.F."/>
            <person name="Faino L."/>
            <person name="Mbengue M."/>
            <person name="Navaud O."/>
            <person name="Raffaele S."/>
            <person name="Hammond-Kosack K."/>
            <person name="Heard S."/>
            <person name="Oliver R."/>
        </authorList>
    </citation>
    <scope>NUCLEOTIDE SEQUENCE [LARGE SCALE GENOMIC DNA]</scope>
    <source>
        <strain evidence="4">ATCC 18683 / 1980 / Ss-1</strain>
    </source>
</reference>
<evidence type="ECO:0000313" key="3">
    <source>
        <dbReference type="EMBL" id="APA06965.1"/>
    </source>
</evidence>
<feature type="region of interest" description="Disordered" evidence="1">
    <location>
        <begin position="1"/>
        <end position="27"/>
    </location>
</feature>